<keyword evidence="4" id="KW-1185">Reference proteome</keyword>
<keyword evidence="2" id="KW-0560">Oxidoreductase</keyword>
<evidence type="ECO:0000256" key="2">
    <source>
        <dbReference type="ARBA" id="ARBA00023002"/>
    </source>
</evidence>
<accession>A0A6G1H3Y7</accession>
<dbReference type="InterPro" id="IPR002347">
    <property type="entry name" value="SDR_fam"/>
</dbReference>
<evidence type="ECO:0000256" key="1">
    <source>
        <dbReference type="ARBA" id="ARBA00006484"/>
    </source>
</evidence>
<dbReference type="SUPFAM" id="SSF51735">
    <property type="entry name" value="NAD(P)-binding Rossmann-fold domains"/>
    <property type="match status" value="1"/>
</dbReference>
<dbReference type="EMBL" id="ML977150">
    <property type="protein sequence ID" value="KAF1987943.1"/>
    <property type="molecule type" value="Genomic_DNA"/>
</dbReference>
<dbReference type="Gene3D" id="3.40.50.720">
    <property type="entry name" value="NAD(P)-binding Rossmann-like Domain"/>
    <property type="match status" value="1"/>
</dbReference>
<evidence type="ECO:0000313" key="4">
    <source>
        <dbReference type="Proteomes" id="UP000800041"/>
    </source>
</evidence>
<dbReference type="Proteomes" id="UP000800041">
    <property type="component" value="Unassembled WGS sequence"/>
</dbReference>
<organism evidence="3 4">
    <name type="scientific">Aulographum hederae CBS 113979</name>
    <dbReference type="NCBI Taxonomy" id="1176131"/>
    <lineage>
        <taxon>Eukaryota</taxon>
        <taxon>Fungi</taxon>
        <taxon>Dikarya</taxon>
        <taxon>Ascomycota</taxon>
        <taxon>Pezizomycotina</taxon>
        <taxon>Dothideomycetes</taxon>
        <taxon>Pleosporomycetidae</taxon>
        <taxon>Aulographales</taxon>
        <taxon>Aulographaceae</taxon>
    </lineage>
</organism>
<dbReference type="PANTHER" id="PTHR24320">
    <property type="entry name" value="RETINOL DEHYDROGENASE"/>
    <property type="match status" value="1"/>
</dbReference>
<sequence length="350" mass="37672">MPAPVSPFQPYASVHVKTNGPGDARPSSFQVVQDEKAIGALKGRTVLITGCSSGIGVETARALYETGATLFLTARDMPKLEKVIEEIVSTAKYNKDGPRPQPIEIDLSSLDSVRKGAADFKSKSKQLNILINNAGVMACPFGKTQDGFETQIGTNHFAHFLLFAEVKDLLLQSAKESGIPSRGINVSSAGHRAGGILFDNMNFENGGYEKFRSYGQSKTANIYMANSIHRHFADQGLHGLSLHPGAIMTELARHMTAEDEKLFGPEGMKGLLPIMKNPSQGAATTVWAAVSKRFDDADNGGRYLAEVGESGPVTEGGMVPGGTGYCPHAYDEEAEEKLWKVTQEILKVQV</sequence>
<name>A0A6G1H3Y7_9PEZI</name>
<gene>
    <name evidence="3" type="ORF">K402DRAFT_392226</name>
</gene>
<dbReference type="AlphaFoldDB" id="A0A6G1H3Y7"/>
<proteinExistence type="inferred from homology"/>
<dbReference type="OrthoDB" id="191139at2759"/>
<dbReference type="GO" id="GO:0016491">
    <property type="term" value="F:oxidoreductase activity"/>
    <property type="evidence" value="ECO:0007669"/>
    <property type="project" value="UniProtKB-KW"/>
</dbReference>
<reference evidence="3" key="1">
    <citation type="journal article" date="2020" name="Stud. Mycol.">
        <title>101 Dothideomycetes genomes: a test case for predicting lifestyles and emergence of pathogens.</title>
        <authorList>
            <person name="Haridas S."/>
            <person name="Albert R."/>
            <person name="Binder M."/>
            <person name="Bloem J."/>
            <person name="Labutti K."/>
            <person name="Salamov A."/>
            <person name="Andreopoulos B."/>
            <person name="Baker S."/>
            <person name="Barry K."/>
            <person name="Bills G."/>
            <person name="Bluhm B."/>
            <person name="Cannon C."/>
            <person name="Castanera R."/>
            <person name="Culley D."/>
            <person name="Daum C."/>
            <person name="Ezra D."/>
            <person name="Gonzalez J."/>
            <person name="Henrissat B."/>
            <person name="Kuo A."/>
            <person name="Liang C."/>
            <person name="Lipzen A."/>
            <person name="Lutzoni F."/>
            <person name="Magnuson J."/>
            <person name="Mondo S."/>
            <person name="Nolan M."/>
            <person name="Ohm R."/>
            <person name="Pangilinan J."/>
            <person name="Park H.-J."/>
            <person name="Ramirez L."/>
            <person name="Alfaro M."/>
            <person name="Sun H."/>
            <person name="Tritt A."/>
            <person name="Yoshinaga Y."/>
            <person name="Zwiers L.-H."/>
            <person name="Turgeon B."/>
            <person name="Goodwin S."/>
            <person name="Spatafora J."/>
            <person name="Crous P."/>
            <person name="Grigoriev I."/>
        </authorList>
    </citation>
    <scope>NUCLEOTIDE SEQUENCE</scope>
    <source>
        <strain evidence="3">CBS 113979</strain>
    </source>
</reference>
<dbReference type="PRINTS" id="PR00081">
    <property type="entry name" value="GDHRDH"/>
</dbReference>
<dbReference type="PANTHER" id="PTHR24320:SF272">
    <property type="entry name" value="NAD(P)-BINDING ROSSMANN-FOLD SUPERFAMILY PROTEIN"/>
    <property type="match status" value="1"/>
</dbReference>
<comment type="similarity">
    <text evidence="1">Belongs to the short-chain dehydrogenases/reductases (SDR) family.</text>
</comment>
<evidence type="ECO:0000313" key="3">
    <source>
        <dbReference type="EMBL" id="KAF1987943.1"/>
    </source>
</evidence>
<dbReference type="InterPro" id="IPR036291">
    <property type="entry name" value="NAD(P)-bd_dom_sf"/>
</dbReference>
<dbReference type="Pfam" id="PF00106">
    <property type="entry name" value="adh_short"/>
    <property type="match status" value="1"/>
</dbReference>
<protein>
    <submittedName>
        <fullName evidence="3">NAD(P)-binding protein</fullName>
    </submittedName>
</protein>